<dbReference type="CDD" id="cd06263">
    <property type="entry name" value="MAM"/>
    <property type="match status" value="1"/>
</dbReference>
<feature type="domain" description="MAM" evidence="1">
    <location>
        <begin position="23"/>
        <end position="164"/>
    </location>
</feature>
<reference evidence="2" key="3">
    <citation type="submission" date="2025-09" db="UniProtKB">
        <authorList>
            <consortium name="Ensembl"/>
        </authorList>
    </citation>
    <scope>IDENTIFICATION</scope>
</reference>
<dbReference type="InterPro" id="IPR051560">
    <property type="entry name" value="MAM_domain-containing"/>
</dbReference>
<keyword evidence="3" id="KW-1185">Reference proteome</keyword>
<name>A0A673AYM0_9TELE</name>
<dbReference type="PROSITE" id="PS50060">
    <property type="entry name" value="MAM_2"/>
    <property type="match status" value="1"/>
</dbReference>
<evidence type="ECO:0000313" key="2">
    <source>
        <dbReference type="Ensembl" id="ENSSORP00005034284.1"/>
    </source>
</evidence>
<dbReference type="InterPro" id="IPR013320">
    <property type="entry name" value="ConA-like_dom_sf"/>
</dbReference>
<dbReference type="PRINTS" id="PR00020">
    <property type="entry name" value="MAMDOMAIN"/>
</dbReference>
<reference evidence="2" key="1">
    <citation type="submission" date="2019-06" db="EMBL/GenBank/DDBJ databases">
        <authorList>
            <consortium name="Wellcome Sanger Institute Data Sharing"/>
        </authorList>
    </citation>
    <scope>NUCLEOTIDE SEQUENCE [LARGE SCALE GENOMIC DNA]</scope>
</reference>
<dbReference type="AlphaFoldDB" id="A0A673AYM0"/>
<dbReference type="Pfam" id="PF00629">
    <property type="entry name" value="MAM"/>
    <property type="match status" value="1"/>
</dbReference>
<dbReference type="Gene3D" id="2.60.120.200">
    <property type="match status" value="1"/>
</dbReference>
<organism evidence="2 3">
    <name type="scientific">Sphaeramia orbicularis</name>
    <name type="common">orbiculate cardinalfish</name>
    <dbReference type="NCBI Taxonomy" id="375764"/>
    <lineage>
        <taxon>Eukaryota</taxon>
        <taxon>Metazoa</taxon>
        <taxon>Chordata</taxon>
        <taxon>Craniata</taxon>
        <taxon>Vertebrata</taxon>
        <taxon>Euteleostomi</taxon>
        <taxon>Actinopterygii</taxon>
        <taxon>Neopterygii</taxon>
        <taxon>Teleostei</taxon>
        <taxon>Neoteleostei</taxon>
        <taxon>Acanthomorphata</taxon>
        <taxon>Gobiaria</taxon>
        <taxon>Kurtiformes</taxon>
        <taxon>Apogonoidei</taxon>
        <taxon>Apogonidae</taxon>
        <taxon>Apogoninae</taxon>
        <taxon>Sphaeramia</taxon>
    </lineage>
</organism>
<evidence type="ECO:0000313" key="3">
    <source>
        <dbReference type="Proteomes" id="UP000472271"/>
    </source>
</evidence>
<proteinExistence type="predicted"/>
<dbReference type="PANTHER" id="PTHR23282:SF142">
    <property type="entry name" value="MAM DOMAIN-CONTAINING PROTEIN"/>
    <property type="match status" value="1"/>
</dbReference>
<reference evidence="2" key="2">
    <citation type="submission" date="2025-08" db="UniProtKB">
        <authorList>
            <consortium name="Ensembl"/>
        </authorList>
    </citation>
    <scope>IDENTIFICATION</scope>
</reference>
<dbReference type="SMART" id="SM00137">
    <property type="entry name" value="MAM"/>
    <property type="match status" value="1"/>
</dbReference>
<dbReference type="Ensembl" id="ENSSORT00005035202.1">
    <property type="protein sequence ID" value="ENSSORP00005034284.1"/>
    <property type="gene ID" value="ENSSORG00005016210.1"/>
</dbReference>
<dbReference type="PANTHER" id="PTHR23282">
    <property type="entry name" value="APICAL ENDOSOMAL GLYCOPROTEIN PRECURSOR"/>
    <property type="match status" value="1"/>
</dbReference>
<dbReference type="SUPFAM" id="SSF49899">
    <property type="entry name" value="Concanavalin A-like lectins/glucanases"/>
    <property type="match status" value="1"/>
</dbReference>
<sequence length="196" mass="22431">DILYITLYKFSFNKYQLKKVLHFDCSFDQDLCNWNQMITDAFDWTWQSGSTPTLMTGPSADHTGGHYLYIEASSQPYGNTARLISPESSDSGPQCLRFWYHMYGSADTMGLHVYLVQGRWAENILQPCFIFHINIIIFEGRRGSNIRSDVAIDDVRLHHGPCAGNNFLYISNILIFCRPMTNPTWCYGVTNICTTA</sequence>
<dbReference type="InterPro" id="IPR000998">
    <property type="entry name" value="MAM_dom"/>
</dbReference>
<evidence type="ECO:0000259" key="1">
    <source>
        <dbReference type="PROSITE" id="PS50060"/>
    </source>
</evidence>
<accession>A0A673AYM0</accession>
<dbReference type="Proteomes" id="UP000472271">
    <property type="component" value="Chromosome 17"/>
</dbReference>
<protein>
    <recommendedName>
        <fullName evidence="1">MAM domain-containing protein</fullName>
    </recommendedName>
</protein>
<dbReference type="GO" id="GO:0016020">
    <property type="term" value="C:membrane"/>
    <property type="evidence" value="ECO:0007669"/>
    <property type="project" value="InterPro"/>
</dbReference>